<accession>A0A2P6P7V3</accession>
<gene>
    <name evidence="2" type="ORF">RchiOBHm_Chr7g0201051</name>
</gene>
<name>A0A2P6P7V3_ROSCH</name>
<dbReference type="PROSITE" id="PS51257">
    <property type="entry name" value="PROKAR_LIPOPROTEIN"/>
    <property type="match status" value="1"/>
</dbReference>
<keyword evidence="3" id="KW-1185">Reference proteome</keyword>
<evidence type="ECO:0000313" key="2">
    <source>
        <dbReference type="EMBL" id="PRQ17999.1"/>
    </source>
</evidence>
<proteinExistence type="predicted"/>
<dbReference type="AlphaFoldDB" id="A0A2P6P7V3"/>
<organism evidence="2 3">
    <name type="scientific">Rosa chinensis</name>
    <name type="common">China rose</name>
    <dbReference type="NCBI Taxonomy" id="74649"/>
    <lineage>
        <taxon>Eukaryota</taxon>
        <taxon>Viridiplantae</taxon>
        <taxon>Streptophyta</taxon>
        <taxon>Embryophyta</taxon>
        <taxon>Tracheophyta</taxon>
        <taxon>Spermatophyta</taxon>
        <taxon>Magnoliopsida</taxon>
        <taxon>eudicotyledons</taxon>
        <taxon>Gunneridae</taxon>
        <taxon>Pentapetalae</taxon>
        <taxon>rosids</taxon>
        <taxon>fabids</taxon>
        <taxon>Rosales</taxon>
        <taxon>Rosaceae</taxon>
        <taxon>Rosoideae</taxon>
        <taxon>Rosoideae incertae sedis</taxon>
        <taxon>Rosa</taxon>
    </lineage>
</organism>
<comment type="caution">
    <text evidence="2">The sequence shown here is derived from an EMBL/GenBank/DDBJ whole genome shotgun (WGS) entry which is preliminary data.</text>
</comment>
<reference evidence="2 3" key="1">
    <citation type="journal article" date="2018" name="Nat. Genet.">
        <title>The Rosa genome provides new insights in the design of modern roses.</title>
        <authorList>
            <person name="Bendahmane M."/>
        </authorList>
    </citation>
    <scope>NUCLEOTIDE SEQUENCE [LARGE SCALE GENOMIC DNA]</scope>
    <source>
        <strain evidence="3">cv. Old Blush</strain>
    </source>
</reference>
<feature type="region of interest" description="Disordered" evidence="1">
    <location>
        <begin position="1"/>
        <end position="25"/>
    </location>
</feature>
<protein>
    <submittedName>
        <fullName evidence="2">Uncharacterized protein</fullName>
    </submittedName>
</protein>
<sequence>MKFSTLVSKLSSDSSVSSQPISSSLPLSSSSSFACCYHHPQHHQLHPLLNLIGMVRCCQLPQ</sequence>
<evidence type="ECO:0000313" key="3">
    <source>
        <dbReference type="Proteomes" id="UP000238479"/>
    </source>
</evidence>
<dbReference type="Proteomes" id="UP000238479">
    <property type="component" value="Chromosome 7"/>
</dbReference>
<evidence type="ECO:0000256" key="1">
    <source>
        <dbReference type="SAM" id="MobiDB-lite"/>
    </source>
</evidence>
<dbReference type="EMBL" id="PDCK01000045">
    <property type="protein sequence ID" value="PRQ17999.1"/>
    <property type="molecule type" value="Genomic_DNA"/>
</dbReference>
<dbReference type="Gramene" id="PRQ17999">
    <property type="protein sequence ID" value="PRQ17999"/>
    <property type="gene ID" value="RchiOBHm_Chr7g0201051"/>
</dbReference>